<dbReference type="GeneID" id="30911420"/>
<gene>
    <name evidence="4" type="ORF">PCOAH_00046890</name>
</gene>
<name>A0A1B1E3H0_9APIC</name>
<feature type="compositionally biased region" description="Polar residues" evidence="1">
    <location>
        <begin position="955"/>
        <end position="971"/>
    </location>
</feature>
<feature type="compositionally biased region" description="Basic and acidic residues" evidence="1">
    <location>
        <begin position="2673"/>
        <end position="2696"/>
    </location>
</feature>
<dbReference type="Pfam" id="PF01369">
    <property type="entry name" value="Sec7"/>
    <property type="match status" value="1"/>
</dbReference>
<feature type="compositionally biased region" description="Basic and acidic residues" evidence="1">
    <location>
        <begin position="710"/>
        <end position="729"/>
    </location>
</feature>
<feature type="compositionally biased region" description="Basic and acidic residues" evidence="1">
    <location>
        <begin position="867"/>
        <end position="888"/>
    </location>
</feature>
<dbReference type="GO" id="GO:0032012">
    <property type="term" value="P:regulation of ARF protein signal transduction"/>
    <property type="evidence" value="ECO:0007669"/>
    <property type="project" value="InterPro"/>
</dbReference>
<feature type="compositionally biased region" description="Polar residues" evidence="1">
    <location>
        <begin position="923"/>
        <end position="935"/>
    </location>
</feature>
<feature type="compositionally biased region" description="Basic and acidic residues" evidence="1">
    <location>
        <begin position="184"/>
        <end position="207"/>
    </location>
</feature>
<feature type="region of interest" description="Disordered" evidence="1">
    <location>
        <begin position="1195"/>
        <end position="1250"/>
    </location>
</feature>
<feature type="region of interest" description="Disordered" evidence="1">
    <location>
        <begin position="951"/>
        <end position="1052"/>
    </location>
</feature>
<feature type="compositionally biased region" description="Polar residues" evidence="1">
    <location>
        <begin position="2697"/>
        <end position="2706"/>
    </location>
</feature>
<feature type="compositionally biased region" description="Basic and acidic residues" evidence="1">
    <location>
        <begin position="1608"/>
        <end position="1618"/>
    </location>
</feature>
<dbReference type="SUPFAM" id="SSF48371">
    <property type="entry name" value="ARM repeat"/>
    <property type="match status" value="1"/>
</dbReference>
<feature type="transmembrane region" description="Helical" evidence="2">
    <location>
        <begin position="2159"/>
        <end position="2180"/>
    </location>
</feature>
<dbReference type="InterPro" id="IPR016024">
    <property type="entry name" value="ARM-type_fold"/>
</dbReference>
<feature type="compositionally biased region" description="Polar residues" evidence="1">
    <location>
        <begin position="696"/>
        <end position="709"/>
    </location>
</feature>
<dbReference type="PROSITE" id="PS50190">
    <property type="entry name" value="SEC7"/>
    <property type="match status" value="1"/>
</dbReference>
<feature type="compositionally biased region" description="Basic and acidic residues" evidence="1">
    <location>
        <begin position="741"/>
        <end position="750"/>
    </location>
</feature>
<evidence type="ECO:0000256" key="1">
    <source>
        <dbReference type="SAM" id="MobiDB-lite"/>
    </source>
</evidence>
<keyword evidence="2" id="KW-0472">Membrane</keyword>
<feature type="compositionally biased region" description="Basic and acidic residues" evidence="1">
    <location>
        <begin position="161"/>
        <end position="176"/>
    </location>
</feature>
<dbReference type="GO" id="GO:0016192">
    <property type="term" value="P:vesicle-mediated transport"/>
    <property type="evidence" value="ECO:0007669"/>
    <property type="project" value="UniProtKB-ARBA"/>
</dbReference>
<feature type="compositionally biased region" description="Basic and acidic residues" evidence="1">
    <location>
        <begin position="2925"/>
        <end position="2938"/>
    </location>
</feature>
<dbReference type="VEuPathDB" id="PlasmoDB:PCOAH_00046890"/>
<feature type="region of interest" description="Disordered" evidence="1">
    <location>
        <begin position="161"/>
        <end position="214"/>
    </location>
</feature>
<feature type="compositionally biased region" description="Basic and acidic residues" evidence="1">
    <location>
        <begin position="1211"/>
        <end position="1227"/>
    </location>
</feature>
<dbReference type="Gene3D" id="1.10.1000.11">
    <property type="entry name" value="Arf Nucleotide-binding Site Opener,domain 2"/>
    <property type="match status" value="1"/>
</dbReference>
<keyword evidence="2" id="KW-1133">Transmembrane helix</keyword>
<dbReference type="EMBL" id="CP016250">
    <property type="protein sequence ID" value="ANQ09389.1"/>
    <property type="molecule type" value="Genomic_DNA"/>
</dbReference>
<keyword evidence="2" id="KW-0812">Transmembrane</keyword>
<dbReference type="GO" id="GO:0005737">
    <property type="term" value="C:cytoplasm"/>
    <property type="evidence" value="ECO:0007669"/>
    <property type="project" value="UniProtKB-ARBA"/>
</dbReference>
<dbReference type="GO" id="GO:0005085">
    <property type="term" value="F:guanyl-nucleotide exchange factor activity"/>
    <property type="evidence" value="ECO:0007669"/>
    <property type="project" value="InterPro"/>
</dbReference>
<dbReference type="SMART" id="SM00222">
    <property type="entry name" value="Sec7"/>
    <property type="match status" value="1"/>
</dbReference>
<evidence type="ECO:0000313" key="4">
    <source>
        <dbReference type="EMBL" id="ANQ09389.1"/>
    </source>
</evidence>
<feature type="compositionally biased region" description="Polar residues" evidence="1">
    <location>
        <begin position="894"/>
        <end position="909"/>
    </location>
</feature>
<feature type="compositionally biased region" description="Polar residues" evidence="1">
    <location>
        <begin position="981"/>
        <end position="1001"/>
    </location>
</feature>
<dbReference type="Gene3D" id="1.10.220.20">
    <property type="match status" value="1"/>
</dbReference>
<sequence length="2956" mass="342605">MEYNKSYEKKKMEKMICLRHTYEYNEDYRKTFGIEYLNPEFLHDELTRLNIFTIIKNEIINVLSVIKKHEYNKNLDSSIVDALFILYNSISNLTNSLKEEIDIHEFNNKLDIYHIAPFLNIIRNNNIFYRIKLNALHSLDHILKYNSSYFNEKMYDKNVSRKQESYTSIENDHDGKSNQNSHLNMKELNDAHENSSTKVSEEKHDDSEVLSSKMSEKMPKRRRYHFFSKNYRLTKKFPDKKEDNPDFLINKGNNIINVSIETLLCAPINYNNINHEEIILYDTIILFNNMLCNSIRVVDRKNIIKIICYIFKIYKNNKYSVLFKGNCESILKNIFYIVMNNLTSSTVSANMRSGTSATANANSNVSANEPSNACTNQSGDPSPNVASLPDDELIHDLLTIILILMNSNKNKFVEDLLKTKECIGMYNDLFENEISSDNMECINVLSFRLLNILLETCGYALINKNFDALSNIIRCLFLHITSSSYILMCRSMRTYINIFILYKKHFCIYSEVFINILLSILKKSSSKNVTETALLTLSYFCLENVLFEIYYNHDVNLYASDLLENFIKAVLDLCVNFINNTTIINDVIFKMVKNILHIIMPCLGTCGTAPSVSNNKSGSNVLNDQNNRMGDMGGYTNQLISEFRNDLYSDIFGYVMHSGKIELLKGTSGVRNWREKCEGRRKIQKEKKKKLANEESGGNKSTSSLGHSNETTKEEKKEDEATHPNDSKKNLAKQGEDTENAPEKQETKKSNMNELYSLNFLTSSKDKGYVLLCSILLCEYVKESIKVDYIKNKEHLMRKKKIRKEILKKSATIFNTLKNKSIDELIKMKMIQTEDTFTQVDRGDSILNSLMTDKREHFTVYANQSYDEKAHASREMDAEKLNSDKANGEPHLTASKNSDDSGNVSSKANIPSDPKSAEKGPNSDPSNPHSAMDQSNGDIIKDAVEQFSKDDNCKGTLSSSCDKGGVDNSNVSDEKRESQSHVESSGSRNPSGATDYDTNAGETKPSEIHSDNVNVKNGENDLEAENKKQKRPSNANSVDIAHTGNSGSQNMIERNSVASNAQRNLMEDPHFLKSIAKFLRYNPFLDKEYVGEYISHRKNINILKSYVRLFDFCNLSLLSSLRLFLHCFKLPGEAQLIERILEHFSLCFFYSNPICGDLDRVYHEQGDKVECLLKEEELANTKRYILIDFLNDSSNEGGTSNGSNNQPSETGESKQTDGDATGEDKKGSPNRKKKKKKNSQQSNVQEKINLKKDVDMHDYIHRNVHSMSKKIQQMSEEEVQKKYVIVENSDVIFILTYSIIMLNTDLHNNQVKNKMKLEEFIKNNRGINNGKNIDRIYLENLYNCILHEEIKLFSNTQSTYTNDNQYWKLLEKRKEQYKNYHSFKAKEVYFYKFDINKLLIKNNFIPIFFEIFKRTNDYNMTENCLSIFKMAITNFAYYHDVENINKLCYIFKYINFYLTQKSQSLLYLLFHLIKRCHNLFRDGWVIYINVLCKLITIDLVPIFFYPHMYINNAQFNNDKDSLHRKYKKGNCLETFNINKSITEIYQHPLLIFKKNIKKINKPKWIDEFSSMFFFRHSNNENSNLSIIFRESYSEKLDEDKKKRKKKEKTQEHENKEKTNSTSIINGDIKQTDEANDDDDHDDDEDSDNDDDENDEDNLNHIYVHIKVDPKNADNSSITDSVTIYKRLKLDVYNFFTVNDFYNNMITNLNITSFIYLIKILMIKSSFTKNSEQHNSAQGSRTDQHNSGLRMHIIPNHNFMTNDKNAGIHNTHQSINDSNPVLINADNSFDLFCNTKEKLLTSQMLFHIIYFKINYTYVLYNMICRMERRSAAKMFKEGAAQQTCGKMSSPINSLVEESLSKGTNLSAAKNEHDKKKKKNRYDLTLNNIYDTDNSTNVTSSDSEFSDISNDSFFIRKNDLIAEEGQTYGNSAEQQKGDSPEEHGQAYKDVDEFDKIYSYAHDDDGGSEDAGDEASSDDSVDSSCDERSDAEADCESTHVNGKHNTNTHIASEMMNENINHSGNPGGNPSKCTRTDKEKDFLMDKIKMNLYTKTYIMHLKITVITFEHFFNLLNKFLLINYDSSIFVSIYNSIFKDYQMEDINFVAEEDIANDHKLSYQIYEEKFENIDKKLHYKEEKVTVNDIEKNLFIVKIPKTEEEEDWLFIEHLIMSIINFSYICFSIYKDDKQKMSKKGTSKSSSVHILPDNSNYAQLRQKNGKFFFLCGIYLMYILQFLKKNILYRFIDKIIYMLEKISKNVYVNSCIINIYLHMLQLITPNNILYKNTNDTNISLNDKDIYIYIEKATIYTESINNIINNNNVLLKLNNFNIENIILSLLPYLLYFNNKKEEINAHIASINSECLHIISNIYYKSTYMYMNNSKGTSKPEDTEGSCQNDNYNSSLCKKYQDNISFENIIELKKMYIFLLICFVLSLACSFSSKRTRSEAYIKLQQFLFNENYIFKKVKNPNGDNSASIGNNKGEKNSKQEKCVYRDEKLIDLISNFIILPLITYNYYFPFICKSVHSGEEHKSESKSCINEAQSKEKEDQNVVANAKSNYCKEALLNFNLYNKRNNDIPGKMWKQNEYENCGCIINYKNIETVDQDLNVLTSLFNYANDYYIHTMLHKQYNYYFSYLYAKKLLSYDNVCYRKSMSISFVSHIILSFLHSLLNYAGDGCEHSDEEKNGPHNDNHDEPTNEKNDSTSSDDNGQPNDINLYDLLCLNNDKSCNKIVTKTKCENNCIFYFLKHFYHALLTIKEETNKILNIYKETFIENIKNIIYVSSSYAYCLKDHRVNCFAHIKNGYSFLNEEEKKLLKPYNLEAAEKAENILEGDQEVFKNISKLQVNVRISVVIVYYILYTDNNQNEQFKNIFEELLNVLLTKYSVKSESLENGADPSAEAKTADDQTEQQPENLPNESKESEESAGTAQLDKKEESSDQTAEKENDDANLQTDEQNEEEKE</sequence>
<feature type="region of interest" description="Disordered" evidence="1">
    <location>
        <begin position="681"/>
        <end position="750"/>
    </location>
</feature>
<feature type="compositionally biased region" description="Basic residues" evidence="1">
    <location>
        <begin position="1228"/>
        <end position="1238"/>
    </location>
</feature>
<feature type="compositionally biased region" description="Acidic residues" evidence="1">
    <location>
        <begin position="1633"/>
        <end position="1656"/>
    </location>
</feature>
<dbReference type="SUPFAM" id="SSF48425">
    <property type="entry name" value="Sec7 domain"/>
    <property type="match status" value="1"/>
</dbReference>
<feature type="compositionally biased region" description="Polar residues" evidence="1">
    <location>
        <begin position="374"/>
        <end position="383"/>
    </location>
</feature>
<dbReference type="InterPro" id="IPR035999">
    <property type="entry name" value="Sec7_dom_sf"/>
</dbReference>
<feature type="region of interest" description="Disordered" evidence="1">
    <location>
        <begin position="2673"/>
        <end position="2706"/>
    </location>
</feature>
<feature type="compositionally biased region" description="Low complexity" evidence="1">
    <location>
        <begin position="359"/>
        <end position="373"/>
    </location>
</feature>
<evidence type="ECO:0000256" key="2">
    <source>
        <dbReference type="SAM" id="Phobius"/>
    </source>
</evidence>
<evidence type="ECO:0000259" key="3">
    <source>
        <dbReference type="PROSITE" id="PS50190"/>
    </source>
</evidence>
<feature type="domain" description="SEC7" evidence="3">
    <location>
        <begin position="1021"/>
        <end position="1348"/>
    </location>
</feature>
<feature type="region of interest" description="Disordered" evidence="1">
    <location>
        <begin position="867"/>
        <end position="935"/>
    </location>
</feature>
<feature type="region of interest" description="Disordered" evidence="1">
    <location>
        <begin position="1598"/>
        <end position="1656"/>
    </location>
</feature>
<feature type="transmembrane region" description="Helical" evidence="2">
    <location>
        <begin position="2215"/>
        <end position="2232"/>
    </location>
</feature>
<dbReference type="InterPro" id="IPR000904">
    <property type="entry name" value="Sec7_dom"/>
</dbReference>
<dbReference type="PANTHER" id="PTHR10663:SF388">
    <property type="entry name" value="GOLGI-SPECIFIC BREFELDIN A-RESISTANCE GUANINE NUCLEOTIDE EXCHANGE FACTOR 1"/>
    <property type="match status" value="1"/>
</dbReference>
<dbReference type="KEGG" id="pcot:PCOAH_00046890"/>
<feature type="compositionally biased region" description="Acidic residues" evidence="1">
    <location>
        <begin position="1963"/>
        <end position="1978"/>
    </location>
</feature>
<dbReference type="Proteomes" id="UP000092716">
    <property type="component" value="Chromosome 12"/>
</dbReference>
<feature type="compositionally biased region" description="Polar residues" evidence="1">
    <location>
        <begin position="1032"/>
        <end position="1052"/>
    </location>
</feature>
<proteinExistence type="predicted"/>
<feature type="compositionally biased region" description="Low complexity" evidence="1">
    <location>
        <begin position="1195"/>
        <end position="1205"/>
    </location>
</feature>
<feature type="region of interest" description="Disordered" evidence="1">
    <location>
        <begin position="359"/>
        <end position="383"/>
    </location>
</feature>
<reference evidence="5" key="1">
    <citation type="submission" date="2016-06" db="EMBL/GenBank/DDBJ databases">
        <title>First high quality genome sequence of Plasmodium coatneyi using continuous long reads from single molecule, real-time sequencing.</title>
        <authorList>
            <person name="Chien J.-T."/>
            <person name="Pakala S.B."/>
            <person name="Geraldo J.A."/>
            <person name="Lapp S.A."/>
            <person name="Barnwell J.W."/>
            <person name="Kissinger J.C."/>
            <person name="Galinski M.R."/>
            <person name="Humphrey J.C."/>
        </authorList>
    </citation>
    <scope>NUCLEOTIDE SEQUENCE [LARGE SCALE GENOMIC DNA]</scope>
    <source>
        <strain evidence="5">Hackeri</strain>
    </source>
</reference>
<dbReference type="PANTHER" id="PTHR10663">
    <property type="entry name" value="GUANYL-NUCLEOTIDE EXCHANGE FACTOR"/>
    <property type="match status" value="1"/>
</dbReference>
<evidence type="ECO:0000313" key="5">
    <source>
        <dbReference type="Proteomes" id="UP000092716"/>
    </source>
</evidence>
<dbReference type="RefSeq" id="XP_019916084.1">
    <property type="nucleotide sequence ID" value="XM_020061473.1"/>
</dbReference>
<feature type="region of interest" description="Disordered" evidence="1">
    <location>
        <begin position="2884"/>
        <end position="2956"/>
    </location>
</feature>
<keyword evidence="5" id="KW-1185">Reference proteome</keyword>
<organism evidence="4 5">
    <name type="scientific">Plasmodium coatneyi</name>
    <dbReference type="NCBI Taxonomy" id="208452"/>
    <lineage>
        <taxon>Eukaryota</taxon>
        <taxon>Sar</taxon>
        <taxon>Alveolata</taxon>
        <taxon>Apicomplexa</taxon>
        <taxon>Aconoidasida</taxon>
        <taxon>Haemosporida</taxon>
        <taxon>Plasmodiidae</taxon>
        <taxon>Plasmodium</taxon>
    </lineage>
</organism>
<feature type="region of interest" description="Disordered" evidence="1">
    <location>
        <begin position="1957"/>
        <end position="2002"/>
    </location>
</feature>
<accession>A0A1B1E3H0</accession>
<protein>
    <submittedName>
        <fullName evidence="4">Guanine-nucleotide-exchange-factor</fullName>
    </submittedName>
</protein>
<dbReference type="GO" id="GO:0012505">
    <property type="term" value="C:endomembrane system"/>
    <property type="evidence" value="ECO:0007669"/>
    <property type="project" value="UniProtKB-ARBA"/>
</dbReference>
<dbReference type="OrthoDB" id="18431at2759"/>
<dbReference type="InterPro" id="IPR023394">
    <property type="entry name" value="Sec7_C_sf"/>
</dbReference>